<organism evidence="2 3">
    <name type="scientific">Lacimicrobium alkaliphilum</name>
    <dbReference type="NCBI Taxonomy" id="1526571"/>
    <lineage>
        <taxon>Bacteria</taxon>
        <taxon>Pseudomonadati</taxon>
        <taxon>Pseudomonadota</taxon>
        <taxon>Gammaproteobacteria</taxon>
        <taxon>Alteromonadales</taxon>
        <taxon>Alteromonadaceae</taxon>
        <taxon>Lacimicrobium</taxon>
    </lineage>
</organism>
<dbReference type="SUPFAM" id="SSF52540">
    <property type="entry name" value="P-loop containing nucleoside triphosphate hydrolases"/>
    <property type="match status" value="1"/>
</dbReference>
<accession>A0ABQ1R451</accession>
<evidence type="ECO:0000256" key="1">
    <source>
        <dbReference type="ARBA" id="ARBA00022679"/>
    </source>
</evidence>
<keyword evidence="1" id="KW-0808">Transferase</keyword>
<dbReference type="Pfam" id="PF13469">
    <property type="entry name" value="Sulfotransfer_3"/>
    <property type="match status" value="1"/>
</dbReference>
<dbReference type="RefSeq" id="WP_099034045.1">
    <property type="nucleotide sequence ID" value="NZ_BMGJ01000003.1"/>
</dbReference>
<dbReference type="InterPro" id="IPR011990">
    <property type="entry name" value="TPR-like_helical_dom_sf"/>
</dbReference>
<reference evidence="3" key="1">
    <citation type="journal article" date="2019" name="Int. J. Syst. Evol. Microbiol.">
        <title>The Global Catalogue of Microorganisms (GCM) 10K type strain sequencing project: providing services to taxonomists for standard genome sequencing and annotation.</title>
        <authorList>
            <consortium name="The Broad Institute Genomics Platform"/>
            <consortium name="The Broad Institute Genome Sequencing Center for Infectious Disease"/>
            <person name="Wu L."/>
            <person name="Ma J."/>
        </authorList>
    </citation>
    <scope>NUCLEOTIDE SEQUENCE [LARGE SCALE GENOMIC DNA]</scope>
    <source>
        <strain evidence="3">CGMCC 1.12923</strain>
    </source>
</reference>
<dbReference type="PANTHER" id="PTHR12788:SF10">
    <property type="entry name" value="PROTEIN-TYROSINE SULFOTRANSFERASE"/>
    <property type="match status" value="1"/>
</dbReference>
<dbReference type="SUPFAM" id="SSF48452">
    <property type="entry name" value="TPR-like"/>
    <property type="match status" value="1"/>
</dbReference>
<name>A0ABQ1R451_9ALTE</name>
<gene>
    <name evidence="2" type="ORF">GCM10011357_11180</name>
</gene>
<evidence type="ECO:0000313" key="2">
    <source>
        <dbReference type="EMBL" id="GGD57537.1"/>
    </source>
</evidence>
<protein>
    <submittedName>
        <fullName evidence="2">Sulfotransferase</fullName>
    </submittedName>
</protein>
<dbReference type="Gene3D" id="1.25.40.10">
    <property type="entry name" value="Tetratricopeptide repeat domain"/>
    <property type="match status" value="1"/>
</dbReference>
<dbReference type="EMBL" id="BMGJ01000003">
    <property type="protein sequence ID" value="GGD57537.1"/>
    <property type="molecule type" value="Genomic_DNA"/>
</dbReference>
<keyword evidence="3" id="KW-1185">Reference proteome</keyword>
<dbReference type="Proteomes" id="UP000614272">
    <property type="component" value="Unassembled WGS sequence"/>
</dbReference>
<dbReference type="Gene3D" id="3.40.50.300">
    <property type="entry name" value="P-loop containing nucleotide triphosphate hydrolases"/>
    <property type="match status" value="1"/>
</dbReference>
<comment type="caution">
    <text evidence="2">The sequence shown here is derived from an EMBL/GenBank/DDBJ whole genome shotgun (WGS) entry which is preliminary data.</text>
</comment>
<dbReference type="InterPro" id="IPR027417">
    <property type="entry name" value="P-loop_NTPase"/>
</dbReference>
<sequence length="570" mass="66771">MNEKIAKAQQAFQKKKFKQALSIIEKVNKSKSKQSFLSLQLQAASLVSLKMNVRAKEFFLKALPLAPDGEKKARTYFDLFASSMLLKQYTQSRQYLEKAISLVPPDKSVMWRLSLANLYYQIREYELCEELCARLLVYKPCTLKCMHILMDIAIAQTNTEKVNFYLRQFEGRMYELSSQEILGVYARVEAFTTLDFSRSIDKAIARGADPCTVKVIQGSKLFKEGKDDKSFALLTSFSPEQLKDENPKKRYFEILGKIYDRRKEYRKAFENFTQMNAIAAKQYKLKGGKSEELYEYGKFSSFKLSSEPYTPPVRMFFLVGFPRSGTTLLENVLDSQEKIIALPERPMLDDIKMKMIFDGYNYPKDLHDISDGYLNDLRSRYFSSVMKNCRYESLNQFDVLIDKNPLNQIRLPLIKKLFPDAKIILALRHPLDCILSCYMQHFDVNQHMADFSDWKSSFERYKDTFDLYDGFREYLEWDEYQIRYEDLVNDFESQVESVLKFIGIDAEKDSYMNFNRRAQSGVITTPSGSQVRQGIYKTATQRWLNYKEYIAPHIDIVRPYIEKYGYTCDI</sequence>
<proteinExistence type="predicted"/>
<dbReference type="InterPro" id="IPR026634">
    <property type="entry name" value="TPST-like"/>
</dbReference>
<evidence type="ECO:0000313" key="3">
    <source>
        <dbReference type="Proteomes" id="UP000614272"/>
    </source>
</evidence>
<dbReference type="PANTHER" id="PTHR12788">
    <property type="entry name" value="PROTEIN-TYROSINE SULFOTRANSFERASE 2"/>
    <property type="match status" value="1"/>
</dbReference>